<dbReference type="AlphaFoldDB" id="A0A7X0JVW4"/>
<dbReference type="PROSITE" id="PS50893">
    <property type="entry name" value="ABC_TRANSPORTER_2"/>
    <property type="match status" value="1"/>
</dbReference>
<feature type="transmembrane region" description="Helical" evidence="8">
    <location>
        <begin position="299"/>
        <end position="316"/>
    </location>
</feature>
<dbReference type="GO" id="GO:0090374">
    <property type="term" value="P:oligopeptide export from mitochondrion"/>
    <property type="evidence" value="ECO:0007669"/>
    <property type="project" value="TreeGrafter"/>
</dbReference>
<dbReference type="PANTHER" id="PTHR43394:SF1">
    <property type="entry name" value="ATP-BINDING CASSETTE SUB-FAMILY B MEMBER 10, MITOCHONDRIAL"/>
    <property type="match status" value="1"/>
</dbReference>
<feature type="transmembrane region" description="Helical" evidence="8">
    <location>
        <begin position="149"/>
        <end position="176"/>
    </location>
</feature>
<keyword evidence="5 11" id="KW-0067">ATP-binding</keyword>
<dbReference type="Proteomes" id="UP000528457">
    <property type="component" value="Unassembled WGS sequence"/>
</dbReference>
<feature type="transmembrane region" description="Helical" evidence="8">
    <location>
        <begin position="264"/>
        <end position="287"/>
    </location>
</feature>
<feature type="domain" description="ABC transporter" evidence="9">
    <location>
        <begin position="365"/>
        <end position="601"/>
    </location>
</feature>
<dbReference type="GO" id="GO:0016887">
    <property type="term" value="F:ATP hydrolysis activity"/>
    <property type="evidence" value="ECO:0007669"/>
    <property type="project" value="InterPro"/>
</dbReference>
<gene>
    <name evidence="11" type="ORF">HNR48_003464</name>
</gene>
<dbReference type="PROSITE" id="PS50929">
    <property type="entry name" value="ABC_TM1F"/>
    <property type="match status" value="1"/>
</dbReference>
<feature type="transmembrane region" description="Helical" evidence="8">
    <location>
        <begin position="182"/>
        <end position="201"/>
    </location>
</feature>
<evidence type="ECO:0000259" key="9">
    <source>
        <dbReference type="PROSITE" id="PS50893"/>
    </source>
</evidence>
<evidence type="ECO:0000259" key="10">
    <source>
        <dbReference type="PROSITE" id="PS50929"/>
    </source>
</evidence>
<keyword evidence="3 8" id="KW-0812">Transmembrane</keyword>
<dbReference type="InterPro" id="IPR011527">
    <property type="entry name" value="ABC1_TM_dom"/>
</dbReference>
<dbReference type="InterPro" id="IPR039421">
    <property type="entry name" value="Type_1_exporter"/>
</dbReference>
<dbReference type="PANTHER" id="PTHR43394">
    <property type="entry name" value="ATP-DEPENDENT PERMEASE MDL1, MITOCHONDRIAL"/>
    <property type="match status" value="1"/>
</dbReference>
<comment type="similarity">
    <text evidence="2">Belongs to the ABC transporter superfamily. ABCB family. Multidrug resistance exporter (TC 3.A.1.201) subfamily.</text>
</comment>
<feature type="transmembrane region" description="Helical" evidence="8">
    <location>
        <begin position="42"/>
        <end position="63"/>
    </location>
</feature>
<evidence type="ECO:0000256" key="5">
    <source>
        <dbReference type="ARBA" id="ARBA00022840"/>
    </source>
</evidence>
<keyword evidence="6 8" id="KW-1133">Transmembrane helix</keyword>
<dbReference type="InterPro" id="IPR027417">
    <property type="entry name" value="P-loop_NTPase"/>
</dbReference>
<evidence type="ECO:0000256" key="4">
    <source>
        <dbReference type="ARBA" id="ARBA00022741"/>
    </source>
</evidence>
<proteinExistence type="inferred from homology"/>
<reference evidence="11 12" key="1">
    <citation type="submission" date="2020-08" db="EMBL/GenBank/DDBJ databases">
        <title>Genomic Encyclopedia of Type Strains, Phase IV (KMG-IV): sequencing the most valuable type-strain genomes for metagenomic binning, comparative biology and taxonomic classification.</title>
        <authorList>
            <person name="Goeker M."/>
        </authorList>
    </citation>
    <scope>NUCLEOTIDE SEQUENCE [LARGE SCALE GENOMIC DNA]</scope>
    <source>
        <strain evidence="11 12">DSM 22368</strain>
    </source>
</reference>
<keyword evidence="4" id="KW-0547">Nucleotide-binding</keyword>
<feature type="domain" description="ABC transmembrane type-1" evidence="10">
    <location>
        <begin position="43"/>
        <end position="325"/>
    </location>
</feature>
<dbReference type="Gene3D" id="1.20.1560.10">
    <property type="entry name" value="ABC transporter type 1, transmembrane domain"/>
    <property type="match status" value="1"/>
</dbReference>
<name>A0A7X0JVW4_9GAMM</name>
<organism evidence="11 12">
    <name type="scientific">Pseudoteredinibacter isoporae</name>
    <dbReference type="NCBI Taxonomy" id="570281"/>
    <lineage>
        <taxon>Bacteria</taxon>
        <taxon>Pseudomonadati</taxon>
        <taxon>Pseudomonadota</taxon>
        <taxon>Gammaproteobacteria</taxon>
        <taxon>Cellvibrionales</taxon>
        <taxon>Cellvibrionaceae</taxon>
        <taxon>Pseudoteredinibacter</taxon>
    </lineage>
</organism>
<keyword evidence="12" id="KW-1185">Reference proteome</keyword>
<dbReference type="CDD" id="cd18575">
    <property type="entry name" value="ABC_6TM_bac_exporter_ABCB8_10_like"/>
    <property type="match status" value="1"/>
</dbReference>
<dbReference type="SUPFAM" id="SSF52540">
    <property type="entry name" value="P-loop containing nucleoside triphosphate hydrolases"/>
    <property type="match status" value="1"/>
</dbReference>
<evidence type="ECO:0000256" key="6">
    <source>
        <dbReference type="ARBA" id="ARBA00022989"/>
    </source>
</evidence>
<dbReference type="GO" id="GO:0005886">
    <property type="term" value="C:plasma membrane"/>
    <property type="evidence" value="ECO:0007669"/>
    <property type="project" value="UniProtKB-SubCell"/>
</dbReference>
<dbReference type="Pfam" id="PF00005">
    <property type="entry name" value="ABC_tran"/>
    <property type="match status" value="1"/>
</dbReference>
<protein>
    <submittedName>
        <fullName evidence="11">ATP-binding cassette subfamily B protein</fullName>
    </submittedName>
</protein>
<dbReference type="RefSeq" id="WP_166843729.1">
    <property type="nucleotide sequence ID" value="NZ_JAAONY010000003.1"/>
</dbReference>
<dbReference type="NCBIfam" id="TIGR02204">
    <property type="entry name" value="MsbA_rel"/>
    <property type="match status" value="1"/>
</dbReference>
<evidence type="ECO:0000256" key="7">
    <source>
        <dbReference type="ARBA" id="ARBA00023136"/>
    </source>
</evidence>
<dbReference type="FunFam" id="3.40.50.300:FF:000251">
    <property type="entry name" value="ABC transporter B family member 19"/>
    <property type="match status" value="1"/>
</dbReference>
<keyword evidence="7 8" id="KW-0472">Membrane</keyword>
<accession>A0A7X0JVW4</accession>
<dbReference type="PROSITE" id="PS00211">
    <property type="entry name" value="ABC_TRANSPORTER_1"/>
    <property type="match status" value="1"/>
</dbReference>
<dbReference type="InterPro" id="IPR003593">
    <property type="entry name" value="AAA+_ATPase"/>
</dbReference>
<dbReference type="InterPro" id="IPR011918">
    <property type="entry name" value="ABC_MsbA_ATP-bd"/>
</dbReference>
<feature type="transmembrane region" description="Helical" evidence="8">
    <location>
        <begin position="83"/>
        <end position="103"/>
    </location>
</feature>
<dbReference type="SUPFAM" id="SSF90123">
    <property type="entry name" value="ABC transporter transmembrane region"/>
    <property type="match status" value="1"/>
</dbReference>
<dbReference type="Pfam" id="PF00664">
    <property type="entry name" value="ABC_membrane"/>
    <property type="match status" value="1"/>
</dbReference>
<dbReference type="GO" id="GO:0015421">
    <property type="term" value="F:ABC-type oligopeptide transporter activity"/>
    <property type="evidence" value="ECO:0007669"/>
    <property type="project" value="TreeGrafter"/>
</dbReference>
<sequence length="605" mass="66228">MSETLDLGQEAADSQDNNPQKRKRLSILLELSPFVTPYKKTLIAALFALLLTASASLAIGHAVRLLIDQGFVGGSLEELNQAIFFLVGIITVIAFGTFIRFYLVSWLGERVCADIRTKVFDHLLTLEPSFFETNRSGEIMSRLTTDTSLLENIIGSSLSMALRNSLTFVGGLLMLLLTNFKLSLIVLSAVPLLLGPLLIFGRRVRRLSRSSQDRIADMGSYAGEAIEHIKTVQSFGQENYERKAFSGEVEAAFNVARKRIKYRAMLIAAVILFVFGAISGMLWVGGYDVLQGKMSGGDLGAFVFYAVMVASAVATLSEVFGELQRAAGAAERLVELLNVSSKLHIIENSDQKEKPNLLPEHARQLQFKNLNFSYPSRPDQKALNDFSLNIEAGQAVALVGPSGAGKSTVFELVQRFYDPDAGSIELSDVDLRTLSPEELRNHMALVPQQPALFTATVAHNIAYGKMDASEDEIIAAAKAAHAHDFIMQLPQAYQTPLGEKGAQLSGGQRQRVAIARAILKDPDILLLDEATSALDAESEFHVQAALNELMKNRTTLIIAHRLATITHADNIVVMDEGGIVAQGRHNELIESSPLYKRLAELQFNQ</sequence>
<dbReference type="InterPro" id="IPR017871">
    <property type="entry name" value="ABC_transporter-like_CS"/>
</dbReference>
<dbReference type="InterPro" id="IPR003439">
    <property type="entry name" value="ABC_transporter-like_ATP-bd"/>
</dbReference>
<evidence type="ECO:0000313" key="12">
    <source>
        <dbReference type="Proteomes" id="UP000528457"/>
    </source>
</evidence>
<evidence type="ECO:0000256" key="3">
    <source>
        <dbReference type="ARBA" id="ARBA00022692"/>
    </source>
</evidence>
<comment type="caution">
    <text evidence="11">The sequence shown here is derived from an EMBL/GenBank/DDBJ whole genome shotgun (WGS) entry which is preliminary data.</text>
</comment>
<evidence type="ECO:0000313" key="11">
    <source>
        <dbReference type="EMBL" id="MBB6523162.1"/>
    </source>
</evidence>
<dbReference type="SMART" id="SM00382">
    <property type="entry name" value="AAA"/>
    <property type="match status" value="1"/>
</dbReference>
<dbReference type="EMBL" id="JACHHT010000003">
    <property type="protein sequence ID" value="MBB6523162.1"/>
    <property type="molecule type" value="Genomic_DNA"/>
</dbReference>
<evidence type="ECO:0000256" key="2">
    <source>
        <dbReference type="ARBA" id="ARBA00007577"/>
    </source>
</evidence>
<dbReference type="InParanoid" id="A0A7X0JVW4"/>
<evidence type="ECO:0000256" key="8">
    <source>
        <dbReference type="SAM" id="Phobius"/>
    </source>
</evidence>
<dbReference type="Gene3D" id="3.40.50.300">
    <property type="entry name" value="P-loop containing nucleotide triphosphate hydrolases"/>
    <property type="match status" value="1"/>
</dbReference>
<dbReference type="GO" id="GO:0005524">
    <property type="term" value="F:ATP binding"/>
    <property type="evidence" value="ECO:0007669"/>
    <property type="project" value="UniProtKB-KW"/>
</dbReference>
<dbReference type="InterPro" id="IPR036640">
    <property type="entry name" value="ABC1_TM_sf"/>
</dbReference>
<comment type="subcellular location">
    <subcellularLocation>
        <location evidence="1">Cell membrane</location>
        <topology evidence="1">Multi-pass membrane protein</topology>
    </subcellularLocation>
</comment>
<evidence type="ECO:0000256" key="1">
    <source>
        <dbReference type="ARBA" id="ARBA00004651"/>
    </source>
</evidence>